<gene>
    <name evidence="1" type="ORF">ACFL6M_03910</name>
</gene>
<protein>
    <recommendedName>
        <fullName evidence="3">Zinc-finger domain-containing protein</fullName>
    </recommendedName>
</protein>
<evidence type="ECO:0000313" key="2">
    <source>
        <dbReference type="Proteomes" id="UP001593833"/>
    </source>
</evidence>
<comment type="caution">
    <text evidence="1">The sequence shown here is derived from an EMBL/GenBank/DDBJ whole genome shotgun (WGS) entry which is preliminary data.</text>
</comment>
<reference evidence="1 2" key="1">
    <citation type="submission" date="2024-09" db="EMBL/GenBank/DDBJ databases">
        <authorList>
            <person name="D'Angelo T."/>
        </authorList>
    </citation>
    <scope>NUCLEOTIDE SEQUENCE [LARGE SCALE GENOMIC DNA]</scope>
    <source>
        <strain evidence="1">SAG AM-320-E07</strain>
    </source>
</reference>
<accession>A0ABV6YK72</accession>
<proteinExistence type="predicted"/>
<evidence type="ECO:0000313" key="1">
    <source>
        <dbReference type="EMBL" id="MFC1572725.1"/>
    </source>
</evidence>
<name>A0ABV6YK72_UNCEI</name>
<sequence length="294" mass="32850">MNPSPTSTPPGDARDRHLDEHLCLDLLHGFLSRTEAEQVLSHAQVCPSCERLLQERASEEERYQATMVLKTLPGGKLVLERRGTALRGGEEQGRRRLERLKRFLTALRERAWLLPGGHAKRLMRLQHLVPAAVVVVLLLLVLGPHLRETSDTPEPALLPSYAQQLQFRTSPDAESSEKLQAGLDAYDHRDFARTIEHLSSLDAADLEQVSAIVRDIYLGSALAMSGEYDDAVNVLEEVKFHRVPGVWGREAHWTLFVALEASGRKASADSLLQVLGQKSGEVGERARRLLEERK</sequence>
<keyword evidence="2" id="KW-1185">Reference proteome</keyword>
<evidence type="ECO:0008006" key="3">
    <source>
        <dbReference type="Google" id="ProtNLM"/>
    </source>
</evidence>
<dbReference type="EMBL" id="JBHPKH010000033">
    <property type="protein sequence ID" value="MFC1572725.1"/>
    <property type="molecule type" value="Genomic_DNA"/>
</dbReference>
<organism evidence="1 2">
    <name type="scientific">Eiseniibacteriota bacterium</name>
    <dbReference type="NCBI Taxonomy" id="2212470"/>
    <lineage>
        <taxon>Bacteria</taxon>
        <taxon>Candidatus Eiseniibacteriota</taxon>
    </lineage>
</organism>
<dbReference type="Proteomes" id="UP001593833">
    <property type="component" value="Unassembled WGS sequence"/>
</dbReference>